<organism evidence="5 6">
    <name type="scientific">Actinokineospora soli</name>
    <dbReference type="NCBI Taxonomy" id="1048753"/>
    <lineage>
        <taxon>Bacteria</taxon>
        <taxon>Bacillati</taxon>
        <taxon>Actinomycetota</taxon>
        <taxon>Actinomycetes</taxon>
        <taxon>Pseudonocardiales</taxon>
        <taxon>Pseudonocardiaceae</taxon>
        <taxon>Actinokineospora</taxon>
    </lineage>
</organism>
<evidence type="ECO:0000256" key="1">
    <source>
        <dbReference type="ARBA" id="ARBA00001957"/>
    </source>
</evidence>
<dbReference type="InterPro" id="IPR001242">
    <property type="entry name" value="Condensation_dom"/>
</dbReference>
<reference evidence="6" key="1">
    <citation type="journal article" date="2019" name="Int. J. Syst. Evol. Microbiol.">
        <title>The Global Catalogue of Microorganisms (GCM) 10K type strain sequencing project: providing services to taxonomists for standard genome sequencing and annotation.</title>
        <authorList>
            <consortium name="The Broad Institute Genomics Platform"/>
            <consortium name="The Broad Institute Genome Sequencing Center for Infectious Disease"/>
            <person name="Wu L."/>
            <person name="Ma J."/>
        </authorList>
    </citation>
    <scope>NUCLEOTIDE SEQUENCE [LARGE SCALE GENOMIC DNA]</scope>
    <source>
        <strain evidence="6">JCM 17695</strain>
    </source>
</reference>
<name>A0ABW2TMV8_9PSEU</name>
<dbReference type="PANTHER" id="PTHR45398">
    <property type="match status" value="1"/>
</dbReference>
<gene>
    <name evidence="5" type="ORF">ACFQV2_17400</name>
</gene>
<dbReference type="Gene3D" id="3.30.559.10">
    <property type="entry name" value="Chloramphenicol acetyltransferase-like domain"/>
    <property type="match status" value="1"/>
</dbReference>
<dbReference type="Pfam" id="PF00668">
    <property type="entry name" value="Condensation"/>
    <property type="match status" value="1"/>
</dbReference>
<comment type="cofactor">
    <cofactor evidence="1">
        <name>pantetheine 4'-phosphate</name>
        <dbReference type="ChEBI" id="CHEBI:47942"/>
    </cofactor>
</comment>
<feature type="domain" description="Carrier" evidence="4">
    <location>
        <begin position="1"/>
        <end position="70"/>
    </location>
</feature>
<evidence type="ECO:0000256" key="3">
    <source>
        <dbReference type="ARBA" id="ARBA00022553"/>
    </source>
</evidence>
<dbReference type="PROSITE" id="PS00012">
    <property type="entry name" value="PHOSPHOPANTETHEINE"/>
    <property type="match status" value="1"/>
</dbReference>
<evidence type="ECO:0000313" key="5">
    <source>
        <dbReference type="EMBL" id="MFC7615024.1"/>
    </source>
</evidence>
<dbReference type="PANTHER" id="PTHR45398:SF1">
    <property type="entry name" value="ENZYME, PUTATIVE (JCVI)-RELATED"/>
    <property type="match status" value="1"/>
</dbReference>
<protein>
    <submittedName>
        <fullName evidence="5">Phosphopantetheine-binding protein</fullName>
    </submittedName>
</protein>
<evidence type="ECO:0000256" key="2">
    <source>
        <dbReference type="ARBA" id="ARBA00022450"/>
    </source>
</evidence>
<dbReference type="SUPFAM" id="SSF52777">
    <property type="entry name" value="CoA-dependent acyltransferases"/>
    <property type="match status" value="1"/>
</dbReference>
<evidence type="ECO:0000313" key="6">
    <source>
        <dbReference type="Proteomes" id="UP001596512"/>
    </source>
</evidence>
<keyword evidence="6" id="KW-1185">Reference proteome</keyword>
<sequence>METTLAEIWADVLGVDRVGARDNFFATGGDSILSMQVVSRARQAGLRITAKDVFVRQTLADLAAVAVPVADERAADPGGPAPLTPIQRWFFDTHPAESRDHFAMSLTLRVDPGVDPEWLRAALDAVVARHEGLRTRFADQVQEPVDAVDVLAVLATDDPADRDRHARAAQAALRPGRAACSARSCSPGPTPCCS</sequence>
<dbReference type="PROSITE" id="PS50075">
    <property type="entry name" value="CARRIER"/>
    <property type="match status" value="1"/>
</dbReference>
<dbReference type="InterPro" id="IPR036736">
    <property type="entry name" value="ACP-like_sf"/>
</dbReference>
<dbReference type="Proteomes" id="UP001596512">
    <property type="component" value="Unassembled WGS sequence"/>
</dbReference>
<accession>A0ABW2TMV8</accession>
<comment type="caution">
    <text evidence="5">The sequence shown here is derived from an EMBL/GenBank/DDBJ whole genome shotgun (WGS) entry which is preliminary data.</text>
</comment>
<dbReference type="InterPro" id="IPR006162">
    <property type="entry name" value="Ppantetheine_attach_site"/>
</dbReference>
<keyword evidence="2" id="KW-0596">Phosphopantetheine</keyword>
<keyword evidence="3" id="KW-0597">Phosphoprotein</keyword>
<dbReference type="SUPFAM" id="SSF47336">
    <property type="entry name" value="ACP-like"/>
    <property type="match status" value="1"/>
</dbReference>
<evidence type="ECO:0000259" key="4">
    <source>
        <dbReference type="PROSITE" id="PS50075"/>
    </source>
</evidence>
<proteinExistence type="predicted"/>
<dbReference type="Pfam" id="PF00550">
    <property type="entry name" value="PP-binding"/>
    <property type="match status" value="1"/>
</dbReference>
<dbReference type="InterPro" id="IPR009081">
    <property type="entry name" value="PP-bd_ACP"/>
</dbReference>
<dbReference type="InterPro" id="IPR023213">
    <property type="entry name" value="CAT-like_dom_sf"/>
</dbReference>
<dbReference type="EMBL" id="JBHTEY010000004">
    <property type="protein sequence ID" value="MFC7615024.1"/>
    <property type="molecule type" value="Genomic_DNA"/>
</dbReference>
<dbReference type="Gene3D" id="1.10.1200.10">
    <property type="entry name" value="ACP-like"/>
    <property type="match status" value="1"/>
</dbReference>